<dbReference type="AlphaFoldDB" id="A0AAD7G752"/>
<evidence type="ECO:0000313" key="2">
    <source>
        <dbReference type="EMBL" id="KAJ7663456.1"/>
    </source>
</evidence>
<gene>
    <name evidence="2" type="ORF">B0H17DRAFT_1257359</name>
</gene>
<name>A0AAD7G752_MYCRO</name>
<comment type="caution">
    <text evidence="2">The sequence shown here is derived from an EMBL/GenBank/DDBJ whole genome shotgun (WGS) entry which is preliminary data.</text>
</comment>
<keyword evidence="3" id="KW-1185">Reference proteome</keyword>
<feature type="compositionally biased region" description="Pro residues" evidence="1">
    <location>
        <begin position="220"/>
        <end position="245"/>
    </location>
</feature>
<feature type="region of interest" description="Disordered" evidence="1">
    <location>
        <begin position="43"/>
        <end position="67"/>
    </location>
</feature>
<feature type="region of interest" description="Disordered" evidence="1">
    <location>
        <begin position="203"/>
        <end position="247"/>
    </location>
</feature>
<evidence type="ECO:0000256" key="1">
    <source>
        <dbReference type="SAM" id="MobiDB-lite"/>
    </source>
</evidence>
<sequence length="347" mass="38209">MNGTPNELPRPTCSQEHVVLEPVDTNSKEQIWGQMLYVGRPNQWMAPEAPEDEDLEPHPDDPESIYHLPSFLDPRTSCRSPAGGYHGSPRDPVRPTYYRAMPPHCYPAATPSVHAAYALAPQPQLQYGKHEPQPLKAGELAPRSWPHYTHRAYNQQVSRPAQSIVLARVPSRVFCPPAPADLAARLQAIKAFCNRRAQAAEADTMQQLRDSEDGHIARPSSPPPSVLIPPPSGSIAPAPPAPCRSPTPFHLLQPLPIRFPRYFDNDLEIISDPASDDDSEFEEDGGVEWGSFLPQDDTAHSMFFDVSVSCADSAGSECGEPDEIFYGAPEPEDLGDLRTLFLGELGR</sequence>
<evidence type="ECO:0000313" key="3">
    <source>
        <dbReference type="Proteomes" id="UP001221757"/>
    </source>
</evidence>
<protein>
    <submittedName>
        <fullName evidence="2">Uncharacterized protein</fullName>
    </submittedName>
</protein>
<organism evidence="2 3">
    <name type="scientific">Mycena rosella</name>
    <name type="common">Pink bonnet</name>
    <name type="synonym">Agaricus rosellus</name>
    <dbReference type="NCBI Taxonomy" id="1033263"/>
    <lineage>
        <taxon>Eukaryota</taxon>
        <taxon>Fungi</taxon>
        <taxon>Dikarya</taxon>
        <taxon>Basidiomycota</taxon>
        <taxon>Agaricomycotina</taxon>
        <taxon>Agaricomycetes</taxon>
        <taxon>Agaricomycetidae</taxon>
        <taxon>Agaricales</taxon>
        <taxon>Marasmiineae</taxon>
        <taxon>Mycenaceae</taxon>
        <taxon>Mycena</taxon>
    </lineage>
</organism>
<dbReference type="Proteomes" id="UP001221757">
    <property type="component" value="Unassembled WGS sequence"/>
</dbReference>
<dbReference type="EMBL" id="JARKIE010000234">
    <property type="protein sequence ID" value="KAJ7663456.1"/>
    <property type="molecule type" value="Genomic_DNA"/>
</dbReference>
<reference evidence="2" key="1">
    <citation type="submission" date="2023-03" db="EMBL/GenBank/DDBJ databases">
        <title>Massive genome expansion in bonnet fungi (Mycena s.s.) driven by repeated elements and novel gene families across ecological guilds.</title>
        <authorList>
            <consortium name="Lawrence Berkeley National Laboratory"/>
            <person name="Harder C.B."/>
            <person name="Miyauchi S."/>
            <person name="Viragh M."/>
            <person name="Kuo A."/>
            <person name="Thoen E."/>
            <person name="Andreopoulos B."/>
            <person name="Lu D."/>
            <person name="Skrede I."/>
            <person name="Drula E."/>
            <person name="Henrissat B."/>
            <person name="Morin E."/>
            <person name="Kohler A."/>
            <person name="Barry K."/>
            <person name="LaButti K."/>
            <person name="Morin E."/>
            <person name="Salamov A."/>
            <person name="Lipzen A."/>
            <person name="Mereny Z."/>
            <person name="Hegedus B."/>
            <person name="Baldrian P."/>
            <person name="Stursova M."/>
            <person name="Weitz H."/>
            <person name="Taylor A."/>
            <person name="Grigoriev I.V."/>
            <person name="Nagy L.G."/>
            <person name="Martin F."/>
            <person name="Kauserud H."/>
        </authorList>
    </citation>
    <scope>NUCLEOTIDE SEQUENCE</scope>
    <source>
        <strain evidence="2">CBHHK067</strain>
    </source>
</reference>
<accession>A0AAD7G752</accession>
<proteinExistence type="predicted"/>